<keyword evidence="2" id="KW-1185">Reference proteome</keyword>
<gene>
    <name evidence="1" type="ORF">VMCG_10898</name>
</gene>
<proteinExistence type="predicted"/>
<reference evidence="1 2" key="1">
    <citation type="submission" date="2015-09" db="EMBL/GenBank/DDBJ databases">
        <title>Host preference determinants of Valsa canker pathogens revealed by comparative genomics.</title>
        <authorList>
            <person name="Yin Z."/>
            <person name="Huang L."/>
        </authorList>
    </citation>
    <scope>NUCLEOTIDE SEQUENCE [LARGE SCALE GENOMIC DNA]</scope>
    <source>
        <strain evidence="1 2">03-1</strain>
    </source>
</reference>
<sequence>MVVRTDNELHKLSVVQNIMQYHMPISKPHILACVLRINDILAEASLSFIVWLDIGEQFSQKCGTVYDAGQAPIFGLGVCLSDQSTLIWALTKLEANAQLRNSASTSETLRRRGADKIKSRKGVLSDSDSCAAFFECSS</sequence>
<protein>
    <submittedName>
        <fullName evidence="1">Uncharacterized protein</fullName>
    </submittedName>
</protein>
<name>A0A423V7R9_9PEZI</name>
<organism evidence="1 2">
    <name type="scientific">Cytospora schulzeri</name>
    <dbReference type="NCBI Taxonomy" id="448051"/>
    <lineage>
        <taxon>Eukaryota</taxon>
        <taxon>Fungi</taxon>
        <taxon>Dikarya</taxon>
        <taxon>Ascomycota</taxon>
        <taxon>Pezizomycotina</taxon>
        <taxon>Sordariomycetes</taxon>
        <taxon>Sordariomycetidae</taxon>
        <taxon>Diaporthales</taxon>
        <taxon>Cytosporaceae</taxon>
        <taxon>Cytospora</taxon>
    </lineage>
</organism>
<accession>A0A423V7R9</accession>
<dbReference type="Proteomes" id="UP000283895">
    <property type="component" value="Unassembled WGS sequence"/>
</dbReference>
<dbReference type="AlphaFoldDB" id="A0A423V7R9"/>
<evidence type="ECO:0000313" key="2">
    <source>
        <dbReference type="Proteomes" id="UP000283895"/>
    </source>
</evidence>
<comment type="caution">
    <text evidence="1">The sequence shown here is derived from an EMBL/GenBank/DDBJ whole genome shotgun (WGS) entry which is preliminary data.</text>
</comment>
<dbReference type="EMBL" id="LKEA01000126">
    <property type="protein sequence ID" value="ROV86839.1"/>
    <property type="molecule type" value="Genomic_DNA"/>
</dbReference>
<evidence type="ECO:0000313" key="1">
    <source>
        <dbReference type="EMBL" id="ROV86839.1"/>
    </source>
</evidence>